<dbReference type="EMBL" id="CP144748">
    <property type="protein sequence ID" value="WVZ72511.1"/>
    <property type="molecule type" value="Genomic_DNA"/>
</dbReference>
<dbReference type="PROSITE" id="PS50103">
    <property type="entry name" value="ZF_C3H1"/>
    <property type="match status" value="2"/>
</dbReference>
<dbReference type="PANTHER" id="PTHR12547">
    <property type="entry name" value="CCCH ZINC FINGER/TIS11-RELATED"/>
    <property type="match status" value="1"/>
</dbReference>
<keyword evidence="2" id="KW-0677">Repeat</keyword>
<dbReference type="EMBL" id="CP144748">
    <property type="protein sequence ID" value="WVZ72512.1"/>
    <property type="molecule type" value="Genomic_DNA"/>
</dbReference>
<keyword evidence="10" id="KW-1185">Reference proteome</keyword>
<name>A0AAQ3TJE9_PASNO</name>
<dbReference type="GO" id="GO:0010468">
    <property type="term" value="P:regulation of gene expression"/>
    <property type="evidence" value="ECO:0007669"/>
    <property type="project" value="UniProtKB-ARBA"/>
</dbReference>
<dbReference type="Proteomes" id="UP001341281">
    <property type="component" value="Chromosome 04"/>
</dbReference>
<dbReference type="GO" id="GO:0003729">
    <property type="term" value="F:mRNA binding"/>
    <property type="evidence" value="ECO:0007669"/>
    <property type="project" value="InterPro"/>
</dbReference>
<dbReference type="InterPro" id="IPR000571">
    <property type="entry name" value="Znf_CCCH"/>
</dbReference>
<dbReference type="InterPro" id="IPR045877">
    <property type="entry name" value="ZFP36-like"/>
</dbReference>
<feature type="zinc finger region" description="C3H1-type" evidence="6">
    <location>
        <begin position="81"/>
        <end position="109"/>
    </location>
</feature>
<feature type="domain" description="C3H1-type" evidence="8">
    <location>
        <begin position="81"/>
        <end position="109"/>
    </location>
</feature>
<gene>
    <name evidence="9" type="ORF">U9M48_020957</name>
</gene>
<feature type="region of interest" description="Disordered" evidence="7">
    <location>
        <begin position="31"/>
        <end position="71"/>
    </location>
</feature>
<feature type="compositionally biased region" description="Pro residues" evidence="7">
    <location>
        <begin position="127"/>
        <end position="138"/>
    </location>
</feature>
<evidence type="ECO:0000256" key="6">
    <source>
        <dbReference type="PROSITE-ProRule" id="PRU00723"/>
    </source>
</evidence>
<evidence type="ECO:0000256" key="3">
    <source>
        <dbReference type="ARBA" id="ARBA00022771"/>
    </source>
</evidence>
<feature type="compositionally biased region" description="Basic and acidic residues" evidence="7">
    <location>
        <begin position="45"/>
        <end position="58"/>
    </location>
</feature>
<keyword evidence="1 6" id="KW-0479">Metal-binding</keyword>
<dbReference type="FunFam" id="4.10.1000.10:FF:000003">
    <property type="entry name" value="Zinc finger CCCH domain-containing protein"/>
    <property type="match status" value="1"/>
</dbReference>
<dbReference type="SMART" id="SM00356">
    <property type="entry name" value="ZnF_C3H1"/>
    <property type="match status" value="2"/>
</dbReference>
<dbReference type="Gene3D" id="4.10.1000.10">
    <property type="entry name" value="Zinc finger, CCCH-type"/>
    <property type="match status" value="1"/>
</dbReference>
<evidence type="ECO:0000256" key="5">
    <source>
        <dbReference type="ARBA" id="ARBA00023125"/>
    </source>
</evidence>
<feature type="region of interest" description="Disordered" evidence="7">
    <location>
        <begin position="201"/>
        <end position="224"/>
    </location>
</feature>
<dbReference type="InterPro" id="IPR036855">
    <property type="entry name" value="Znf_CCCH_sf"/>
</dbReference>
<evidence type="ECO:0000256" key="1">
    <source>
        <dbReference type="ARBA" id="ARBA00022723"/>
    </source>
</evidence>
<dbReference type="GO" id="GO:0003677">
    <property type="term" value="F:DNA binding"/>
    <property type="evidence" value="ECO:0007669"/>
    <property type="project" value="UniProtKB-KW"/>
</dbReference>
<dbReference type="AlphaFoldDB" id="A0AAQ3TJE9"/>
<feature type="domain" description="C3H1-type" evidence="8">
    <location>
        <begin position="150"/>
        <end position="178"/>
    </location>
</feature>
<accession>A0AAQ3TJE9</accession>
<dbReference type="PANTHER" id="PTHR12547:SF167">
    <property type="entry name" value="ZINC FINGER CCCH DOMAIN-CONTAINING PROTEIN 1"/>
    <property type="match status" value="1"/>
</dbReference>
<keyword evidence="4 6" id="KW-0862">Zinc</keyword>
<feature type="region of interest" description="Disordered" evidence="7">
    <location>
        <begin position="113"/>
        <end position="140"/>
    </location>
</feature>
<organism evidence="9 10">
    <name type="scientific">Paspalum notatum var. saurae</name>
    <dbReference type="NCBI Taxonomy" id="547442"/>
    <lineage>
        <taxon>Eukaryota</taxon>
        <taxon>Viridiplantae</taxon>
        <taxon>Streptophyta</taxon>
        <taxon>Embryophyta</taxon>
        <taxon>Tracheophyta</taxon>
        <taxon>Spermatophyta</taxon>
        <taxon>Magnoliopsida</taxon>
        <taxon>Liliopsida</taxon>
        <taxon>Poales</taxon>
        <taxon>Poaceae</taxon>
        <taxon>PACMAD clade</taxon>
        <taxon>Panicoideae</taxon>
        <taxon>Andropogonodae</taxon>
        <taxon>Paspaleae</taxon>
        <taxon>Paspalinae</taxon>
        <taxon>Paspalum</taxon>
    </lineage>
</organism>
<evidence type="ECO:0000259" key="8">
    <source>
        <dbReference type="PROSITE" id="PS50103"/>
    </source>
</evidence>
<protein>
    <recommendedName>
        <fullName evidence="8">C3H1-type domain-containing protein</fullName>
    </recommendedName>
</protein>
<dbReference type="GO" id="GO:0008270">
    <property type="term" value="F:zinc ion binding"/>
    <property type="evidence" value="ECO:0007669"/>
    <property type="project" value="UniProtKB-KW"/>
</dbReference>
<proteinExistence type="predicted"/>
<dbReference type="Pfam" id="PF00642">
    <property type="entry name" value="zf-CCCH"/>
    <property type="match status" value="1"/>
</dbReference>
<feature type="compositionally biased region" description="Low complexity" evidence="7">
    <location>
        <begin position="201"/>
        <end position="222"/>
    </location>
</feature>
<evidence type="ECO:0000256" key="4">
    <source>
        <dbReference type="ARBA" id="ARBA00022833"/>
    </source>
</evidence>
<evidence type="ECO:0000256" key="2">
    <source>
        <dbReference type="ARBA" id="ARBA00022737"/>
    </source>
</evidence>
<sequence>MENEGGTADGAASRCWEASPNGVVIVLPAGSAAPRQPPHLGRLHQQREAEREREREMQQHPGAGAGGLGEHHLLEPPEKVFYKTKLCDKFEAVGKCAYEDGCTFAHGQGELRPPLPVPPALIRRRPLPPPPPPSPPPLAADTAYYAGGGGYYGKVCFEFRDKGTCHFGDRCAYAHATAAEIAEMRYPGGPRSVEHALRNSRAPSPLPAAAGPSRSSSSSTSYAPPPRAFAFPSVPAIEDGRKVSRLELLSGKKLGGIYGDWPVQD</sequence>
<reference evidence="9 10" key="1">
    <citation type="submission" date="2024-02" db="EMBL/GenBank/DDBJ databases">
        <title>High-quality chromosome-scale genome assembly of Pensacola bahiagrass (Paspalum notatum Flugge var. saurae).</title>
        <authorList>
            <person name="Vega J.M."/>
            <person name="Podio M."/>
            <person name="Orjuela J."/>
            <person name="Siena L.A."/>
            <person name="Pessino S.C."/>
            <person name="Combes M.C."/>
            <person name="Mariac C."/>
            <person name="Albertini E."/>
            <person name="Pupilli F."/>
            <person name="Ortiz J.P.A."/>
            <person name="Leblanc O."/>
        </authorList>
    </citation>
    <scope>NUCLEOTIDE SEQUENCE [LARGE SCALE GENOMIC DNA]</scope>
    <source>
        <strain evidence="9">R1</strain>
        <tissue evidence="9">Leaf</tissue>
    </source>
</reference>
<keyword evidence="3 6" id="KW-0863">Zinc-finger</keyword>
<feature type="zinc finger region" description="C3H1-type" evidence="6">
    <location>
        <begin position="150"/>
        <end position="178"/>
    </location>
</feature>
<keyword evidence="5" id="KW-0238">DNA-binding</keyword>
<dbReference type="SUPFAM" id="SSF90229">
    <property type="entry name" value="CCCH zinc finger"/>
    <property type="match status" value="2"/>
</dbReference>
<evidence type="ECO:0000313" key="9">
    <source>
        <dbReference type="EMBL" id="WVZ72512.1"/>
    </source>
</evidence>
<evidence type="ECO:0000313" key="10">
    <source>
        <dbReference type="Proteomes" id="UP001341281"/>
    </source>
</evidence>
<evidence type="ECO:0000256" key="7">
    <source>
        <dbReference type="SAM" id="MobiDB-lite"/>
    </source>
</evidence>
<dbReference type="GO" id="GO:0051252">
    <property type="term" value="P:regulation of RNA metabolic process"/>
    <property type="evidence" value="ECO:0007669"/>
    <property type="project" value="UniProtKB-ARBA"/>
</dbReference>